<name>A0ABU9C5N0_9BURK</name>
<comment type="caution">
    <text evidence="1">The sequence shown here is derived from an EMBL/GenBank/DDBJ whole genome shotgun (WGS) entry which is preliminary data.</text>
</comment>
<dbReference type="InterPro" id="IPR052164">
    <property type="entry name" value="Anthracycline_SecMetBiosynth"/>
</dbReference>
<proteinExistence type="predicted"/>
<protein>
    <recommendedName>
        <fullName evidence="3">Glyoxalase-like domain-containing protein</fullName>
    </recommendedName>
</protein>
<reference evidence="1 2" key="1">
    <citation type="submission" date="2024-04" db="EMBL/GenBank/DDBJ databases">
        <title>Novel species of the genus Ideonella isolated from streams.</title>
        <authorList>
            <person name="Lu H."/>
        </authorList>
    </citation>
    <scope>NUCLEOTIDE SEQUENCE [LARGE SCALE GENOMIC DNA]</scope>
    <source>
        <strain evidence="1 2">LYT19W</strain>
    </source>
</reference>
<dbReference type="Gene3D" id="3.10.180.10">
    <property type="entry name" value="2,3-Dihydroxybiphenyl 1,2-Dioxygenase, domain 1"/>
    <property type="match status" value="2"/>
</dbReference>
<evidence type="ECO:0000313" key="2">
    <source>
        <dbReference type="Proteomes" id="UP001379945"/>
    </source>
</evidence>
<dbReference type="SUPFAM" id="SSF54593">
    <property type="entry name" value="Glyoxalase/Bleomycin resistance protein/Dihydroxybiphenyl dioxygenase"/>
    <property type="match status" value="2"/>
</dbReference>
<dbReference type="Proteomes" id="UP001379945">
    <property type="component" value="Unassembled WGS sequence"/>
</dbReference>
<evidence type="ECO:0000313" key="1">
    <source>
        <dbReference type="EMBL" id="MEK8047073.1"/>
    </source>
</evidence>
<evidence type="ECO:0008006" key="3">
    <source>
        <dbReference type="Google" id="ProtNLM"/>
    </source>
</evidence>
<organism evidence="1 2">
    <name type="scientific">Ideonella margarita</name>
    <dbReference type="NCBI Taxonomy" id="2984191"/>
    <lineage>
        <taxon>Bacteria</taxon>
        <taxon>Pseudomonadati</taxon>
        <taxon>Pseudomonadota</taxon>
        <taxon>Betaproteobacteria</taxon>
        <taxon>Burkholderiales</taxon>
        <taxon>Sphaerotilaceae</taxon>
        <taxon>Ideonella</taxon>
    </lineage>
</organism>
<keyword evidence="2" id="KW-1185">Reference proteome</keyword>
<dbReference type="PANTHER" id="PTHR33993:SF14">
    <property type="entry name" value="GB|AAF24581.1"/>
    <property type="match status" value="1"/>
</dbReference>
<sequence>MTTPAPALEGMTSPFVAVRLRTTDTDAAGHFYGRVLGPGARALIDAIPADSAARGARPIWLGVVGTTDPGATAAQLQALGAMRLGPPASGADKQTVSLWRDAGGAVFGLAGSATSTPAAGAATPAEASAMPRPVWQHLNCPVPSAASAMYRGAFGWRIAPSLERSNGLSVWPICARDGAAPFASLVDVSGLPDVHPHWLFHFEVPALDAALAIVRAEGGGVGRVNALPNGHWLVVCDDPQGASFGLQSAQR</sequence>
<dbReference type="EMBL" id="JBBUTI010000007">
    <property type="protein sequence ID" value="MEK8047073.1"/>
    <property type="molecule type" value="Genomic_DNA"/>
</dbReference>
<dbReference type="RefSeq" id="WP_341399371.1">
    <property type="nucleotide sequence ID" value="NZ_JBBUTI010000007.1"/>
</dbReference>
<accession>A0ABU9C5N0</accession>
<dbReference type="PANTHER" id="PTHR33993">
    <property type="entry name" value="GLYOXALASE-RELATED"/>
    <property type="match status" value="1"/>
</dbReference>
<dbReference type="InterPro" id="IPR029068">
    <property type="entry name" value="Glyas_Bleomycin-R_OHBP_Dase"/>
</dbReference>
<gene>
    <name evidence="1" type="ORF">AACH00_11980</name>
</gene>